<organism evidence="1 2">
    <name type="scientific">Cichorium intybus</name>
    <name type="common">Chicory</name>
    <dbReference type="NCBI Taxonomy" id="13427"/>
    <lineage>
        <taxon>Eukaryota</taxon>
        <taxon>Viridiplantae</taxon>
        <taxon>Streptophyta</taxon>
        <taxon>Embryophyta</taxon>
        <taxon>Tracheophyta</taxon>
        <taxon>Spermatophyta</taxon>
        <taxon>Magnoliopsida</taxon>
        <taxon>eudicotyledons</taxon>
        <taxon>Gunneridae</taxon>
        <taxon>Pentapetalae</taxon>
        <taxon>asterids</taxon>
        <taxon>campanulids</taxon>
        <taxon>Asterales</taxon>
        <taxon>Asteraceae</taxon>
        <taxon>Cichorioideae</taxon>
        <taxon>Cichorieae</taxon>
        <taxon>Cichoriinae</taxon>
        <taxon>Cichorium</taxon>
    </lineage>
</organism>
<comment type="caution">
    <text evidence="1">The sequence shown here is derived from an EMBL/GenBank/DDBJ whole genome shotgun (WGS) entry which is preliminary data.</text>
</comment>
<keyword evidence="2" id="KW-1185">Reference proteome</keyword>
<proteinExistence type="predicted"/>
<gene>
    <name evidence="1" type="ORF">L2E82_36058</name>
</gene>
<sequence>MPYNPGGHWVLAVLDMETTTCYYLDSGKPANVDPKLKQMIETAMVLYSTQIGSIKRVKITWINVVCPRQPGSTECGYYVLRFMKEVVEGGIEVLKNDFGSGKSEYTDDDIDDVREEWASFVTNFIFR</sequence>
<reference evidence="2" key="1">
    <citation type="journal article" date="2022" name="Mol. Ecol. Resour.">
        <title>The genomes of chicory, endive, great burdock and yacon provide insights into Asteraceae palaeo-polyploidization history and plant inulin production.</title>
        <authorList>
            <person name="Fan W."/>
            <person name="Wang S."/>
            <person name="Wang H."/>
            <person name="Wang A."/>
            <person name="Jiang F."/>
            <person name="Liu H."/>
            <person name="Zhao H."/>
            <person name="Xu D."/>
            <person name="Zhang Y."/>
        </authorList>
    </citation>
    <scope>NUCLEOTIDE SEQUENCE [LARGE SCALE GENOMIC DNA]</scope>
    <source>
        <strain evidence="2">cv. Punajuju</strain>
    </source>
</reference>
<dbReference type="Proteomes" id="UP001055811">
    <property type="component" value="Linkage Group LG06"/>
</dbReference>
<dbReference type="EMBL" id="CM042014">
    <property type="protein sequence ID" value="KAI3724286.1"/>
    <property type="molecule type" value="Genomic_DNA"/>
</dbReference>
<name>A0ACB9BQI2_CICIN</name>
<evidence type="ECO:0000313" key="1">
    <source>
        <dbReference type="EMBL" id="KAI3724286.1"/>
    </source>
</evidence>
<reference evidence="1 2" key="2">
    <citation type="journal article" date="2022" name="Mol. Ecol. Resour.">
        <title>The genomes of chicory, endive, great burdock and yacon provide insights into Asteraceae paleo-polyploidization history and plant inulin production.</title>
        <authorList>
            <person name="Fan W."/>
            <person name="Wang S."/>
            <person name="Wang H."/>
            <person name="Wang A."/>
            <person name="Jiang F."/>
            <person name="Liu H."/>
            <person name="Zhao H."/>
            <person name="Xu D."/>
            <person name="Zhang Y."/>
        </authorList>
    </citation>
    <scope>NUCLEOTIDE SEQUENCE [LARGE SCALE GENOMIC DNA]</scope>
    <source>
        <strain evidence="2">cv. Punajuju</strain>
        <tissue evidence="1">Leaves</tissue>
    </source>
</reference>
<evidence type="ECO:0000313" key="2">
    <source>
        <dbReference type="Proteomes" id="UP001055811"/>
    </source>
</evidence>
<accession>A0ACB9BQI2</accession>
<protein>
    <submittedName>
        <fullName evidence="1">Uncharacterized protein</fullName>
    </submittedName>
</protein>